<evidence type="ECO:0000313" key="3">
    <source>
        <dbReference type="EMBL" id="VDL74986.1"/>
    </source>
</evidence>
<keyword evidence="1" id="KW-0175">Coiled coil</keyword>
<reference evidence="3 4" key="2">
    <citation type="submission" date="2018-11" db="EMBL/GenBank/DDBJ databases">
        <authorList>
            <consortium name="Pathogen Informatics"/>
        </authorList>
    </citation>
    <scope>NUCLEOTIDE SEQUENCE [LARGE SCALE GENOMIC DNA]</scope>
</reference>
<dbReference type="SUPFAM" id="SSF50630">
    <property type="entry name" value="Acid proteases"/>
    <property type="match status" value="1"/>
</dbReference>
<accession>A0A0N4Y5U2</accession>
<keyword evidence="4" id="KW-1185">Reference proteome</keyword>
<name>A0A0N4Y5U2_NIPBR</name>
<evidence type="ECO:0000256" key="2">
    <source>
        <dbReference type="SAM" id="MobiDB-lite"/>
    </source>
</evidence>
<evidence type="ECO:0000313" key="5">
    <source>
        <dbReference type="WBParaSite" id="NBR_0001139601-mRNA-1"/>
    </source>
</evidence>
<reference evidence="5" key="1">
    <citation type="submission" date="2016-04" db="UniProtKB">
        <authorList>
            <consortium name="WormBaseParasite"/>
        </authorList>
    </citation>
    <scope>IDENTIFICATION</scope>
</reference>
<dbReference type="CDD" id="cd00303">
    <property type="entry name" value="retropepsin_like"/>
    <property type="match status" value="1"/>
</dbReference>
<dbReference type="PANTHER" id="PTHR31524:SF2">
    <property type="entry name" value="PROTEIN CBG10426"/>
    <property type="match status" value="1"/>
</dbReference>
<sequence>MACDALNDSYVLGGCERVLATRDSEAVGLRTSAPVIVQRHEDRFRLPRAEDSHLLTVTHVEAADISLGNVPHLDLDGPHPQREEVLSSDRRGDRPSARTSVVNSASVPLRDTQAALDQANARVAALLERNEELSRQAFGPTHSVVGSRASSLPINPVFFCMLSVLLCAPLVYSQPAWLCPTDPQDPFLQIPLPFNCSQLVPRVTSPPQNTSIHLYRPNTKTYNSPAVLCKIVDSSVTYSVNFFGARSEAHSESSRTVTIEHCRQMQQHARCEYGSLVRSGSVSKTSHTLDFTWPSAPFGCCTEYTLTVTNCFLISTMVHGRHGSSSPDSPVGDTRHCVYKDGSCVLRDGSVLLWSPDTEETCQFVFVSKLKGQQMDSVWLSSSGEFALSWSASNPAVVDCGHSLIISDQGYALSIVQRSPRAAPAAAAVGLVTSNQLAAQLLAVEDAAQTVLPEGSVPRVDAPSGDVPALPSTSLTIFHNLVLTNVSELVPDQRLGELWETRSHERLLDSLTHGTSASASHTTTTTSSNFLPTWVSLLPGTPFQWWTTVCCLYVSAKLLGAIAGFYVRLNYPGAARLLRAWRRHRESSTHQEDVATSPPHIVSRSFSPRASANLQLTRLELDSSSTWPPKASVSPVVVNSFLCSGDYFVAQIPVKVNQVRMLALVDTGAAISLTSGDLAPLLGCFSLQPSPIQCAIGVAGIPVRILGSAFVQFQIGIHTIRHPIYFTQLQSVPTAATSYNVILGNDLLRRLPSWNIDYSARTFNVGDTAIGITSIRPFGGAVDPVKVRVAQTTVLQPASGSLVWCSAGDPKEQQLVSLLDQEQRLFESSLFVPPALLPAGPCRVMITNPTSRPHILYQGQTIGSAIPVYEFQPPSA</sequence>
<dbReference type="OMA" id="GELWETR"/>
<evidence type="ECO:0000313" key="4">
    <source>
        <dbReference type="Proteomes" id="UP000271162"/>
    </source>
</evidence>
<dbReference type="EMBL" id="UYSL01020516">
    <property type="protein sequence ID" value="VDL74986.1"/>
    <property type="molecule type" value="Genomic_DNA"/>
</dbReference>
<organism evidence="5">
    <name type="scientific">Nippostrongylus brasiliensis</name>
    <name type="common">Rat hookworm</name>
    <dbReference type="NCBI Taxonomy" id="27835"/>
    <lineage>
        <taxon>Eukaryota</taxon>
        <taxon>Metazoa</taxon>
        <taxon>Ecdysozoa</taxon>
        <taxon>Nematoda</taxon>
        <taxon>Chromadorea</taxon>
        <taxon>Rhabditida</taxon>
        <taxon>Rhabditina</taxon>
        <taxon>Rhabditomorpha</taxon>
        <taxon>Strongyloidea</taxon>
        <taxon>Heligmosomidae</taxon>
        <taxon>Nippostrongylus</taxon>
    </lineage>
</organism>
<feature type="coiled-coil region" evidence="1">
    <location>
        <begin position="109"/>
        <end position="136"/>
    </location>
</feature>
<gene>
    <name evidence="3" type="ORF">NBR_LOCUS11397</name>
</gene>
<dbReference type="InterPro" id="IPR021109">
    <property type="entry name" value="Peptidase_aspartic_dom_sf"/>
</dbReference>
<feature type="compositionally biased region" description="Basic and acidic residues" evidence="2">
    <location>
        <begin position="73"/>
        <end position="96"/>
    </location>
</feature>
<dbReference type="PANTHER" id="PTHR31524">
    <property type="match status" value="1"/>
</dbReference>
<feature type="region of interest" description="Disordered" evidence="2">
    <location>
        <begin position="69"/>
        <end position="105"/>
    </location>
</feature>
<protein>
    <submittedName>
        <fullName evidence="5">Peptidase A2 domain-containing protein</fullName>
    </submittedName>
</protein>
<dbReference type="Gene3D" id="2.40.70.10">
    <property type="entry name" value="Acid Proteases"/>
    <property type="match status" value="1"/>
</dbReference>
<evidence type="ECO:0000256" key="1">
    <source>
        <dbReference type="SAM" id="Coils"/>
    </source>
</evidence>
<dbReference type="AlphaFoldDB" id="A0A0N4Y5U2"/>
<proteinExistence type="predicted"/>
<dbReference type="Proteomes" id="UP000271162">
    <property type="component" value="Unassembled WGS sequence"/>
</dbReference>
<dbReference type="WBParaSite" id="NBR_0001139601-mRNA-1">
    <property type="protein sequence ID" value="NBR_0001139601-mRNA-1"/>
    <property type="gene ID" value="NBR_0001139601"/>
</dbReference>